<organism evidence="9 10">
    <name type="scientific">Streptomyces griseoaurantiacus</name>
    <dbReference type="NCBI Taxonomy" id="68213"/>
    <lineage>
        <taxon>Bacteria</taxon>
        <taxon>Bacillati</taxon>
        <taxon>Actinomycetota</taxon>
        <taxon>Actinomycetes</taxon>
        <taxon>Kitasatosporales</taxon>
        <taxon>Streptomycetaceae</taxon>
        <taxon>Streptomyces</taxon>
        <taxon>Streptomyces aurantiacus group</taxon>
    </lineage>
</organism>
<feature type="transmembrane region" description="Helical" evidence="7">
    <location>
        <begin position="129"/>
        <end position="146"/>
    </location>
</feature>
<feature type="region of interest" description="Disordered" evidence="6">
    <location>
        <begin position="302"/>
        <end position="338"/>
    </location>
</feature>
<feature type="transmembrane region" description="Helical" evidence="7">
    <location>
        <begin position="251"/>
        <end position="270"/>
    </location>
</feature>
<dbReference type="EMBL" id="FNAX01000012">
    <property type="protein sequence ID" value="SDF93905.1"/>
    <property type="molecule type" value="Genomic_DNA"/>
</dbReference>
<feature type="transmembrane region" description="Helical" evidence="7">
    <location>
        <begin position="276"/>
        <end position="297"/>
    </location>
</feature>
<keyword evidence="3 7" id="KW-0812">Transmembrane</keyword>
<evidence type="ECO:0000256" key="6">
    <source>
        <dbReference type="SAM" id="MobiDB-lite"/>
    </source>
</evidence>
<feature type="domain" description="EamA" evidence="8">
    <location>
        <begin position="158"/>
        <end position="292"/>
    </location>
</feature>
<dbReference type="SUPFAM" id="SSF103481">
    <property type="entry name" value="Multidrug resistance efflux transporter EmrE"/>
    <property type="match status" value="2"/>
</dbReference>
<proteinExistence type="inferred from homology"/>
<evidence type="ECO:0000313" key="10">
    <source>
        <dbReference type="Proteomes" id="UP000198614"/>
    </source>
</evidence>
<feature type="transmembrane region" description="Helical" evidence="7">
    <location>
        <begin position="99"/>
        <end position="122"/>
    </location>
</feature>
<evidence type="ECO:0000256" key="7">
    <source>
        <dbReference type="SAM" id="Phobius"/>
    </source>
</evidence>
<comment type="subcellular location">
    <subcellularLocation>
        <location evidence="1">Membrane</location>
        <topology evidence="1">Multi-pass membrane protein</topology>
    </subcellularLocation>
</comment>
<dbReference type="PANTHER" id="PTHR32322">
    <property type="entry name" value="INNER MEMBRANE TRANSPORTER"/>
    <property type="match status" value="1"/>
</dbReference>
<feature type="compositionally biased region" description="Basic and acidic residues" evidence="6">
    <location>
        <begin position="328"/>
        <end position="338"/>
    </location>
</feature>
<evidence type="ECO:0000313" key="9">
    <source>
        <dbReference type="EMBL" id="SDF93905.1"/>
    </source>
</evidence>
<feature type="compositionally biased region" description="Low complexity" evidence="6">
    <location>
        <begin position="316"/>
        <end position="327"/>
    </location>
</feature>
<feature type="transmembrane region" description="Helical" evidence="7">
    <location>
        <begin position="42"/>
        <end position="61"/>
    </location>
</feature>
<feature type="transmembrane region" description="Helical" evidence="7">
    <location>
        <begin position="189"/>
        <end position="209"/>
    </location>
</feature>
<name>A0A1G7Q621_9ACTN</name>
<accession>A0A1G7Q621</accession>
<dbReference type="GO" id="GO:0016020">
    <property type="term" value="C:membrane"/>
    <property type="evidence" value="ECO:0007669"/>
    <property type="project" value="UniProtKB-SubCell"/>
</dbReference>
<sequence>MRQQTYGISGGAGLVLGAALLWGTVGPAQGLAGEVMNPAALGGWRLVVGGAVLALLCRRHLRGLRPVLRRGLVRPLLVCALATGVFQAAFLYATARTGAALATVVALGVAPVATGVIARLVTGEALTRTWALSTAAAVLGCALLFVPDGAGRAEVDVLGLLTATASGVCYGLYTVYARRLATDHPGVHLPTVSALALLLGSVPLLPWMAGSVTALARPAALGLVAWLGLAATALAYWLFSVGLRTTGAAAVGTLSLAEPLAATVLGVFVLHEHLTATAATGSLLIMGGLVLACLPAAASPAPARREPAQPAPTGPTGPVAPVLAVPLPRDREDAQALN</sequence>
<feature type="transmembrane region" description="Helical" evidence="7">
    <location>
        <begin position="158"/>
        <end position="177"/>
    </location>
</feature>
<feature type="domain" description="EamA" evidence="8">
    <location>
        <begin position="11"/>
        <end position="145"/>
    </location>
</feature>
<dbReference type="PANTHER" id="PTHR32322:SF2">
    <property type="entry name" value="EAMA DOMAIN-CONTAINING PROTEIN"/>
    <property type="match status" value="1"/>
</dbReference>
<dbReference type="InterPro" id="IPR000620">
    <property type="entry name" value="EamA_dom"/>
</dbReference>
<dbReference type="InterPro" id="IPR050638">
    <property type="entry name" value="AA-Vitamin_Transporters"/>
</dbReference>
<keyword evidence="4 7" id="KW-1133">Transmembrane helix</keyword>
<dbReference type="Proteomes" id="UP000198614">
    <property type="component" value="Unassembled WGS sequence"/>
</dbReference>
<reference evidence="9 10" key="1">
    <citation type="submission" date="2016-10" db="EMBL/GenBank/DDBJ databases">
        <authorList>
            <person name="de Groot N.N."/>
        </authorList>
    </citation>
    <scope>NUCLEOTIDE SEQUENCE [LARGE SCALE GENOMIC DNA]</scope>
    <source>
        <strain evidence="9 10">CGMCC 4.1859</strain>
    </source>
</reference>
<evidence type="ECO:0000256" key="4">
    <source>
        <dbReference type="ARBA" id="ARBA00022989"/>
    </source>
</evidence>
<evidence type="ECO:0000256" key="5">
    <source>
        <dbReference type="ARBA" id="ARBA00023136"/>
    </source>
</evidence>
<feature type="transmembrane region" description="Helical" evidence="7">
    <location>
        <begin position="73"/>
        <end position="93"/>
    </location>
</feature>
<gene>
    <name evidence="9" type="ORF">SAMN05216260_112134</name>
</gene>
<evidence type="ECO:0000256" key="1">
    <source>
        <dbReference type="ARBA" id="ARBA00004141"/>
    </source>
</evidence>
<dbReference type="AlphaFoldDB" id="A0A1G7Q621"/>
<protein>
    <submittedName>
        <fullName evidence="9">Drug/metabolite transporter, DME family</fullName>
    </submittedName>
</protein>
<dbReference type="InterPro" id="IPR037185">
    <property type="entry name" value="EmrE-like"/>
</dbReference>
<keyword evidence="5 7" id="KW-0472">Membrane</keyword>
<dbReference type="Pfam" id="PF00892">
    <property type="entry name" value="EamA"/>
    <property type="match status" value="2"/>
</dbReference>
<evidence type="ECO:0000259" key="8">
    <source>
        <dbReference type="Pfam" id="PF00892"/>
    </source>
</evidence>
<feature type="transmembrane region" description="Helical" evidence="7">
    <location>
        <begin position="215"/>
        <end position="239"/>
    </location>
</feature>
<evidence type="ECO:0000256" key="3">
    <source>
        <dbReference type="ARBA" id="ARBA00022692"/>
    </source>
</evidence>
<comment type="similarity">
    <text evidence="2">Belongs to the EamA transporter family.</text>
</comment>
<evidence type="ECO:0000256" key="2">
    <source>
        <dbReference type="ARBA" id="ARBA00007362"/>
    </source>
</evidence>